<name>A0ABT1NX57_9GAMM</name>
<evidence type="ECO:0000256" key="3">
    <source>
        <dbReference type="ARBA" id="ARBA00022729"/>
    </source>
</evidence>
<dbReference type="PANTHER" id="PTHR30632">
    <property type="entry name" value="MOLYBDATE-BINDING PERIPLASMIC PROTEIN"/>
    <property type="match status" value="1"/>
</dbReference>
<dbReference type="Proteomes" id="UP001205566">
    <property type="component" value="Unassembled WGS sequence"/>
</dbReference>
<reference evidence="4" key="1">
    <citation type="thesis" date="2020" institute="Technische Universitat Dresden" country="Dresden, Germany">
        <title>The Agarolytic System of Microbulbifer elongatus PORT2, Isolated from Batu Karas, Pangandaran West Java Indonesia.</title>
        <authorList>
            <person name="Anggraeni S.R."/>
        </authorList>
    </citation>
    <scope>NUCLEOTIDE SEQUENCE</scope>
    <source>
        <strain evidence="4">PORT2</strain>
    </source>
</reference>
<evidence type="ECO:0000313" key="5">
    <source>
        <dbReference type="Proteomes" id="UP001205566"/>
    </source>
</evidence>
<evidence type="ECO:0000256" key="1">
    <source>
        <dbReference type="ARBA" id="ARBA00009175"/>
    </source>
</evidence>
<comment type="caution">
    <text evidence="4">The sequence shown here is derived from an EMBL/GenBank/DDBJ whole genome shotgun (WGS) entry which is preliminary data.</text>
</comment>
<evidence type="ECO:0000313" key="4">
    <source>
        <dbReference type="EMBL" id="MCQ3828475.1"/>
    </source>
</evidence>
<keyword evidence="2" id="KW-0479">Metal-binding</keyword>
<accession>A0ABT1NX57</accession>
<dbReference type="PANTHER" id="PTHR30632:SF14">
    <property type="entry name" value="TUNGSTATE_MOLYBDATE_CHROMATE-BINDING PROTEIN MODA"/>
    <property type="match status" value="1"/>
</dbReference>
<keyword evidence="3" id="KW-0732">Signal</keyword>
<dbReference type="InterPro" id="IPR005950">
    <property type="entry name" value="ModA"/>
</dbReference>
<dbReference type="RefSeq" id="WP_255873310.1">
    <property type="nucleotide sequence ID" value="NZ_JACASI010000011.1"/>
</dbReference>
<sequence length="290" mass="31790">MTEHTGNFFRPRPLCRTGVTLAVFLVSLLLAACGERAQPVLRVAVDASFQPALEALRPEFEAACGCRLQTTAGASGLLYSQIRADTAQPSFDLLLSADSARPVLLEKAGLTVPASRQAFARGQLAVWANPVVSKSKSSGFSRLSMELAKSDATLTPRQLILLLGRGKHKLVVADPQLAPDGDAAVKMLKKLRLWPRVKNRMVYAGHSGHAQIMLHQGQGDLGVIPYSQALASGRRGQYMRIPEQFHPPIELQMVILRDTRQRTLAIRLLQYLRSKPVQQKLPELGFRAAE</sequence>
<dbReference type="Gene3D" id="3.40.190.10">
    <property type="entry name" value="Periplasmic binding protein-like II"/>
    <property type="match status" value="2"/>
</dbReference>
<keyword evidence="5" id="KW-1185">Reference proteome</keyword>
<protein>
    <submittedName>
        <fullName evidence="4">Molybdate ABC transporter substrate-binding protein</fullName>
    </submittedName>
</protein>
<dbReference type="NCBIfam" id="TIGR01256">
    <property type="entry name" value="modA"/>
    <property type="match status" value="1"/>
</dbReference>
<dbReference type="EMBL" id="JACASI010000011">
    <property type="protein sequence ID" value="MCQ3828475.1"/>
    <property type="molecule type" value="Genomic_DNA"/>
</dbReference>
<dbReference type="SUPFAM" id="SSF53850">
    <property type="entry name" value="Periplasmic binding protein-like II"/>
    <property type="match status" value="1"/>
</dbReference>
<dbReference type="Pfam" id="PF13531">
    <property type="entry name" value="SBP_bac_11"/>
    <property type="match status" value="1"/>
</dbReference>
<proteinExistence type="inferred from homology"/>
<organism evidence="4 5">
    <name type="scientific">Microbulbifer elongatus</name>
    <dbReference type="NCBI Taxonomy" id="86173"/>
    <lineage>
        <taxon>Bacteria</taxon>
        <taxon>Pseudomonadati</taxon>
        <taxon>Pseudomonadota</taxon>
        <taxon>Gammaproteobacteria</taxon>
        <taxon>Cellvibrionales</taxon>
        <taxon>Microbulbiferaceae</taxon>
        <taxon>Microbulbifer</taxon>
    </lineage>
</organism>
<comment type="similarity">
    <text evidence="1">Belongs to the bacterial solute-binding protein ModA family.</text>
</comment>
<dbReference type="InterPro" id="IPR050682">
    <property type="entry name" value="ModA/WtpA"/>
</dbReference>
<evidence type="ECO:0000256" key="2">
    <source>
        <dbReference type="ARBA" id="ARBA00022723"/>
    </source>
</evidence>
<gene>
    <name evidence="4" type="primary">modA</name>
    <name evidence="4" type="ORF">HXX02_03380</name>
</gene>